<feature type="region of interest" description="Disordered" evidence="1">
    <location>
        <begin position="131"/>
        <end position="165"/>
    </location>
</feature>
<comment type="caution">
    <text evidence="3">The sequence shown here is derived from an EMBL/GenBank/DDBJ whole genome shotgun (WGS) entry which is preliminary data.</text>
</comment>
<evidence type="ECO:0000313" key="5">
    <source>
        <dbReference type="Proteomes" id="UP000321947"/>
    </source>
</evidence>
<accession>A0A5D3BWJ2</accession>
<reference evidence="4 5" key="1">
    <citation type="submission" date="2019-08" db="EMBL/GenBank/DDBJ databases">
        <title>Draft genome sequences of two oriental melons (Cucumis melo L. var makuwa).</title>
        <authorList>
            <person name="Kwon S.-Y."/>
        </authorList>
    </citation>
    <scope>NUCLEOTIDE SEQUENCE [LARGE SCALE GENOMIC DNA]</scope>
    <source>
        <strain evidence="5">cv. Chang Bougi</strain>
        <strain evidence="4">cv. SW 3</strain>
        <tissue evidence="3">Leaf</tissue>
    </source>
</reference>
<sequence length="165" mass="18089">MVNTRKGKYQARSPKVVAEVCDSRTNMHDVRMRGHRFKSTPSRRLYRLPSEKNQVNPSNSPNLSVHDKNVIGIAAENVETKVVVSKSHMSEMDSDERDDVPLARLLKKGLFFKVGSMVADASISLVHSIGSSSSEDIFVPTSSQPSTTSKDTGQSGHSPPVRSPI</sequence>
<organism evidence="3 5">
    <name type="scientific">Cucumis melo var. makuwa</name>
    <name type="common">Oriental melon</name>
    <dbReference type="NCBI Taxonomy" id="1194695"/>
    <lineage>
        <taxon>Eukaryota</taxon>
        <taxon>Viridiplantae</taxon>
        <taxon>Streptophyta</taxon>
        <taxon>Embryophyta</taxon>
        <taxon>Tracheophyta</taxon>
        <taxon>Spermatophyta</taxon>
        <taxon>Magnoliopsida</taxon>
        <taxon>eudicotyledons</taxon>
        <taxon>Gunneridae</taxon>
        <taxon>Pentapetalae</taxon>
        <taxon>rosids</taxon>
        <taxon>fabids</taxon>
        <taxon>Cucurbitales</taxon>
        <taxon>Cucurbitaceae</taxon>
        <taxon>Benincaseae</taxon>
        <taxon>Cucumis</taxon>
    </lineage>
</organism>
<dbReference type="Proteomes" id="UP000321393">
    <property type="component" value="Unassembled WGS sequence"/>
</dbReference>
<evidence type="ECO:0000313" key="4">
    <source>
        <dbReference type="Proteomes" id="UP000321393"/>
    </source>
</evidence>
<gene>
    <name evidence="3" type="ORF">E5676_scaffold2119G00410</name>
    <name evidence="2" type="ORF">E6C27_scaffold979G00920</name>
</gene>
<feature type="compositionally biased region" description="Polar residues" evidence="1">
    <location>
        <begin position="140"/>
        <end position="157"/>
    </location>
</feature>
<evidence type="ECO:0000313" key="3">
    <source>
        <dbReference type="EMBL" id="TYK04103.1"/>
    </source>
</evidence>
<protein>
    <recommendedName>
        <fullName evidence="6">Flocculation protein FLO11-like</fullName>
    </recommendedName>
</protein>
<name>A0A5D3BWJ2_CUCMM</name>
<evidence type="ECO:0000313" key="2">
    <source>
        <dbReference type="EMBL" id="KAA0066660.1"/>
    </source>
</evidence>
<dbReference type="EMBL" id="SSTD01014757">
    <property type="protein sequence ID" value="TYK04103.1"/>
    <property type="molecule type" value="Genomic_DNA"/>
</dbReference>
<dbReference type="AlphaFoldDB" id="A0A5D3BWJ2"/>
<dbReference type="EMBL" id="SSTE01000850">
    <property type="protein sequence ID" value="KAA0066660.1"/>
    <property type="molecule type" value="Genomic_DNA"/>
</dbReference>
<dbReference type="Proteomes" id="UP000321947">
    <property type="component" value="Unassembled WGS sequence"/>
</dbReference>
<proteinExistence type="predicted"/>
<evidence type="ECO:0000256" key="1">
    <source>
        <dbReference type="SAM" id="MobiDB-lite"/>
    </source>
</evidence>
<evidence type="ECO:0008006" key="6">
    <source>
        <dbReference type="Google" id="ProtNLM"/>
    </source>
</evidence>